<dbReference type="InterPro" id="IPR040014">
    <property type="entry name" value="CIR1"/>
</dbReference>
<feature type="compositionally biased region" description="Low complexity" evidence="1">
    <location>
        <begin position="211"/>
        <end position="224"/>
    </location>
</feature>
<feature type="compositionally biased region" description="Basic and acidic residues" evidence="1">
    <location>
        <begin position="325"/>
        <end position="334"/>
    </location>
</feature>
<evidence type="ECO:0000313" key="4">
    <source>
        <dbReference type="Proteomes" id="UP000053144"/>
    </source>
</evidence>
<organism evidence="3 4">
    <name type="scientific">Phaseolus angularis</name>
    <name type="common">Azuki bean</name>
    <name type="synonym">Vigna angularis</name>
    <dbReference type="NCBI Taxonomy" id="3914"/>
    <lineage>
        <taxon>Eukaryota</taxon>
        <taxon>Viridiplantae</taxon>
        <taxon>Streptophyta</taxon>
        <taxon>Embryophyta</taxon>
        <taxon>Tracheophyta</taxon>
        <taxon>Spermatophyta</taxon>
        <taxon>Magnoliopsida</taxon>
        <taxon>eudicotyledons</taxon>
        <taxon>Gunneridae</taxon>
        <taxon>Pentapetalae</taxon>
        <taxon>rosids</taxon>
        <taxon>fabids</taxon>
        <taxon>Fabales</taxon>
        <taxon>Fabaceae</taxon>
        <taxon>Papilionoideae</taxon>
        <taxon>50 kb inversion clade</taxon>
        <taxon>NPAAA clade</taxon>
        <taxon>indigoferoid/millettioid clade</taxon>
        <taxon>Phaseoleae</taxon>
        <taxon>Vigna</taxon>
    </lineage>
</organism>
<evidence type="ECO:0000256" key="1">
    <source>
        <dbReference type="SAM" id="MobiDB-lite"/>
    </source>
</evidence>
<dbReference type="GO" id="GO:0005634">
    <property type="term" value="C:nucleus"/>
    <property type="evidence" value="ECO:0007669"/>
    <property type="project" value="TreeGrafter"/>
</dbReference>
<dbReference type="Proteomes" id="UP000053144">
    <property type="component" value="Chromosome 9"/>
</dbReference>
<reference evidence="4" key="1">
    <citation type="journal article" date="2015" name="Proc. Natl. Acad. Sci. U.S.A.">
        <title>Genome sequencing of adzuki bean (Vigna angularis) provides insight into high starch and low fat accumulation and domestication.</title>
        <authorList>
            <person name="Yang K."/>
            <person name="Tian Z."/>
            <person name="Chen C."/>
            <person name="Luo L."/>
            <person name="Zhao B."/>
            <person name="Wang Z."/>
            <person name="Yu L."/>
            <person name="Li Y."/>
            <person name="Sun Y."/>
            <person name="Li W."/>
            <person name="Chen Y."/>
            <person name="Li Y."/>
            <person name="Zhang Y."/>
            <person name="Ai D."/>
            <person name="Zhao J."/>
            <person name="Shang C."/>
            <person name="Ma Y."/>
            <person name="Wu B."/>
            <person name="Wang M."/>
            <person name="Gao L."/>
            <person name="Sun D."/>
            <person name="Zhang P."/>
            <person name="Guo F."/>
            <person name="Wang W."/>
            <person name="Li Y."/>
            <person name="Wang J."/>
            <person name="Varshney R.K."/>
            <person name="Wang J."/>
            <person name="Ling H.Q."/>
            <person name="Wan P."/>
        </authorList>
    </citation>
    <scope>NUCLEOTIDE SEQUENCE</scope>
    <source>
        <strain evidence="4">cv. Jingnong 6</strain>
    </source>
</reference>
<dbReference type="EMBL" id="CM003379">
    <property type="protein sequence ID" value="KOM51382.1"/>
    <property type="molecule type" value="Genomic_DNA"/>
</dbReference>
<sequence>MVKHRQCSRERSEKESRIYVMEGEEGGGIRLSKRIANGEVDYKTKSGTAWSYSYLNQKPWHPLSYPNQRRKWIAEQTHANRQRRAEEVSREEQEFVRQIALISKKEKEKHHYFKVIIDAAGRHEFHDGEGNPLFPFYWTREPRKIKAFPVRVLSPADLEVVRTINALPHRISARHLVECLSLEDCGQKAFELMTTPAPRQSNYMASRKRGGASSSSTRPKVAPNAPHPPPSRRSSLGGHLPPVRITQVQQTPQVENAGGSIPGGRASGPDPLSGLATVHVDPSSEAATVSVAPLVRKRKDPTVEGRKDKECSSSRSASKKARKGKEKEKDKERVPSMPLPGGIFSPAFSMSDRTKFQMSSSQRALIEPLSELELTNAMLEMSTRAASLAWYLKEFADRPGVEDVRAELLAEKKNSTLIISIGSSMLIFLVVTIGFLKSHGPTVGAKCFGCEGLCSSNVSTSSPARASYFSSSVLTPQFLPQSAGGRPAKDSPMSKSVESNGVFLLNSNKCAVNATYLPLTLDLYL</sequence>
<proteinExistence type="predicted"/>
<accession>A0A0L9V906</accession>
<name>A0A0L9V906_PHAAN</name>
<feature type="domain" description="CBF1-interacting co-repressor CIR N-terminal" evidence="2">
    <location>
        <begin position="59"/>
        <end position="94"/>
    </location>
</feature>
<dbReference type="Gramene" id="KOM51382">
    <property type="protein sequence ID" value="KOM51382"/>
    <property type="gene ID" value="LR48_Vigan09g004100"/>
</dbReference>
<dbReference type="InterPro" id="IPR019339">
    <property type="entry name" value="CIR_N_dom"/>
</dbReference>
<evidence type="ECO:0000313" key="3">
    <source>
        <dbReference type="EMBL" id="KOM51382.1"/>
    </source>
</evidence>
<protein>
    <recommendedName>
        <fullName evidence="2">CBF1-interacting co-repressor CIR N-terminal domain-containing protein</fullName>
    </recommendedName>
</protein>
<dbReference type="AlphaFoldDB" id="A0A0L9V906"/>
<dbReference type="SMART" id="SM01083">
    <property type="entry name" value="Cir_N"/>
    <property type="match status" value="1"/>
</dbReference>
<dbReference type="PANTHER" id="PTHR13151">
    <property type="entry name" value="CBF1 INTERACTING COREPRESSOR CIR"/>
    <property type="match status" value="1"/>
</dbReference>
<gene>
    <name evidence="3" type="ORF">LR48_Vigan09g004100</name>
</gene>
<evidence type="ECO:0000259" key="2">
    <source>
        <dbReference type="SMART" id="SM01083"/>
    </source>
</evidence>
<dbReference type="STRING" id="3914.A0A0L9V906"/>
<feature type="region of interest" description="Disordered" evidence="1">
    <location>
        <begin position="196"/>
        <end position="340"/>
    </location>
</feature>
<dbReference type="Pfam" id="PF10197">
    <property type="entry name" value="Cir_N"/>
    <property type="match status" value="1"/>
</dbReference>
<dbReference type="GO" id="GO:0003714">
    <property type="term" value="F:transcription corepressor activity"/>
    <property type="evidence" value="ECO:0007669"/>
    <property type="project" value="InterPro"/>
</dbReference>
<feature type="compositionally biased region" description="Basic and acidic residues" evidence="1">
    <location>
        <begin position="300"/>
        <end position="312"/>
    </location>
</feature>
<dbReference type="PANTHER" id="PTHR13151:SF2">
    <property type="entry name" value="COREPRESSOR INTERACTING WITH RBPJ 1"/>
    <property type="match status" value="1"/>
</dbReference>